<sequence length="171" mass="18467">MSPETDLPAPAPEAAPDPAAAARIEARAVLLARLDAAKVAADVAETAYRAEAARRTEELARERAHAWRRADLMRSLAAVLDGIADAEMAVAAGQALLRARLGWSDDSEARAEVLARFAPVAVALFEMESEAAPEAALAALAAFEDWYATTRQSAFWYLFEHYLPDTPLVDF</sequence>
<gene>
    <name evidence="1" type="ORF">V5F30_13150</name>
</gene>
<accession>A0ABW6ZH79</accession>
<evidence type="ECO:0000313" key="1">
    <source>
        <dbReference type="EMBL" id="MFG1253147.1"/>
    </source>
</evidence>
<organism evidence="1 2">
    <name type="scientific">Xanthobacter aminoxidans</name>
    <dbReference type="NCBI Taxonomy" id="186280"/>
    <lineage>
        <taxon>Bacteria</taxon>
        <taxon>Pseudomonadati</taxon>
        <taxon>Pseudomonadota</taxon>
        <taxon>Alphaproteobacteria</taxon>
        <taxon>Hyphomicrobiales</taxon>
        <taxon>Xanthobacteraceae</taxon>
        <taxon>Xanthobacter</taxon>
    </lineage>
</organism>
<dbReference type="EMBL" id="JBAFUR010000003">
    <property type="protein sequence ID" value="MFG1253147.1"/>
    <property type="molecule type" value="Genomic_DNA"/>
</dbReference>
<dbReference type="Proteomes" id="UP001604043">
    <property type="component" value="Unassembled WGS sequence"/>
</dbReference>
<dbReference type="RefSeq" id="WP_394009202.1">
    <property type="nucleotide sequence ID" value="NZ_JBAFUR010000003.1"/>
</dbReference>
<proteinExistence type="predicted"/>
<protein>
    <submittedName>
        <fullName evidence="1">Uncharacterized protein</fullName>
    </submittedName>
</protein>
<reference evidence="1 2" key="1">
    <citation type="submission" date="2024-02" db="EMBL/GenBank/DDBJ databases">
        <title>Expansion and revision of Xanthobacter and proposal of Roseixanthobacter gen. nov.</title>
        <authorList>
            <person name="Soltysiak M.P.M."/>
            <person name="Jalihal A."/>
            <person name="Ory A."/>
            <person name="Chrisophersen C."/>
            <person name="Lee A.D."/>
            <person name="Boulton J."/>
            <person name="Springer M."/>
        </authorList>
    </citation>
    <scope>NUCLEOTIDE SEQUENCE [LARGE SCALE GENOMIC DNA]</scope>
    <source>
        <strain evidence="1 2">CB5</strain>
    </source>
</reference>
<evidence type="ECO:0000313" key="2">
    <source>
        <dbReference type="Proteomes" id="UP001604043"/>
    </source>
</evidence>
<name>A0ABW6ZH79_9HYPH</name>
<keyword evidence="2" id="KW-1185">Reference proteome</keyword>
<comment type="caution">
    <text evidence="1">The sequence shown here is derived from an EMBL/GenBank/DDBJ whole genome shotgun (WGS) entry which is preliminary data.</text>
</comment>